<organism evidence="1 2">
    <name type="scientific">Lates japonicus</name>
    <name type="common">Japanese lates</name>
    <dbReference type="NCBI Taxonomy" id="270547"/>
    <lineage>
        <taxon>Eukaryota</taxon>
        <taxon>Metazoa</taxon>
        <taxon>Chordata</taxon>
        <taxon>Craniata</taxon>
        <taxon>Vertebrata</taxon>
        <taxon>Euteleostomi</taxon>
        <taxon>Actinopterygii</taxon>
        <taxon>Neopterygii</taxon>
        <taxon>Teleostei</taxon>
        <taxon>Neoteleostei</taxon>
        <taxon>Acanthomorphata</taxon>
        <taxon>Carangaria</taxon>
        <taxon>Carangaria incertae sedis</taxon>
        <taxon>Centropomidae</taxon>
        <taxon>Lates</taxon>
    </lineage>
</organism>
<evidence type="ECO:0000313" key="1">
    <source>
        <dbReference type="EMBL" id="GLD57954.1"/>
    </source>
</evidence>
<accession>A0AAD3MQK4</accession>
<keyword evidence="2" id="KW-1185">Reference proteome</keyword>
<gene>
    <name evidence="1" type="ORF">AKAME5_001011600</name>
</gene>
<sequence>MRDLPVAQLETRWQTHCWRPNKGTLRLGELDLARETTEHEEPSVLPDASGDRLYQVSITAESQEGLLCTPPTAAARSSRAQAGSIPAAPPHSSTYILLLFQSMCHHRLMSSIIYAFIAVSFV</sequence>
<dbReference type="EMBL" id="BRZM01000031">
    <property type="protein sequence ID" value="GLD57954.1"/>
    <property type="molecule type" value="Genomic_DNA"/>
</dbReference>
<protein>
    <submittedName>
        <fullName evidence="1">SNF-related serine/threonine-protein kinase-like protein</fullName>
    </submittedName>
</protein>
<reference evidence="1" key="1">
    <citation type="submission" date="2022-08" db="EMBL/GenBank/DDBJ databases">
        <title>Genome sequencing of akame (Lates japonicus).</title>
        <authorList>
            <person name="Hashiguchi Y."/>
            <person name="Takahashi H."/>
        </authorList>
    </citation>
    <scope>NUCLEOTIDE SEQUENCE</scope>
    <source>
        <strain evidence="1">Kochi</strain>
    </source>
</reference>
<comment type="caution">
    <text evidence="1">The sequence shown here is derived from an EMBL/GenBank/DDBJ whole genome shotgun (WGS) entry which is preliminary data.</text>
</comment>
<proteinExistence type="predicted"/>
<dbReference type="Proteomes" id="UP001279410">
    <property type="component" value="Unassembled WGS sequence"/>
</dbReference>
<evidence type="ECO:0000313" key="2">
    <source>
        <dbReference type="Proteomes" id="UP001279410"/>
    </source>
</evidence>
<dbReference type="GO" id="GO:0016301">
    <property type="term" value="F:kinase activity"/>
    <property type="evidence" value="ECO:0007669"/>
    <property type="project" value="UniProtKB-KW"/>
</dbReference>
<keyword evidence="1" id="KW-0808">Transferase</keyword>
<dbReference type="AlphaFoldDB" id="A0AAD3MQK4"/>
<keyword evidence="1" id="KW-0418">Kinase</keyword>
<name>A0AAD3MQK4_LATJO</name>